<sequence length="91" mass="9985">FILLNNPVLSGMLAYALTGPVQRAGLSVAREALQITVVAHLYNALRQTGHLTNLWPDLEYLIDYSTPKRMFVGAAPANAKDFLTRIELVCG</sequence>
<organism evidence="1 2">
    <name type="scientific">Glonium stellatum</name>
    <dbReference type="NCBI Taxonomy" id="574774"/>
    <lineage>
        <taxon>Eukaryota</taxon>
        <taxon>Fungi</taxon>
        <taxon>Dikarya</taxon>
        <taxon>Ascomycota</taxon>
        <taxon>Pezizomycotina</taxon>
        <taxon>Dothideomycetes</taxon>
        <taxon>Pleosporomycetidae</taxon>
        <taxon>Gloniales</taxon>
        <taxon>Gloniaceae</taxon>
        <taxon>Glonium</taxon>
    </lineage>
</organism>
<dbReference type="AlphaFoldDB" id="A0A8E2JMQ5"/>
<name>A0A8E2JMQ5_9PEZI</name>
<dbReference type="OrthoDB" id="3646957at2759"/>
<protein>
    <submittedName>
        <fullName evidence="1">Uncharacterized protein</fullName>
    </submittedName>
</protein>
<dbReference type="Proteomes" id="UP000250140">
    <property type="component" value="Unassembled WGS sequence"/>
</dbReference>
<reference evidence="1 2" key="1">
    <citation type="journal article" date="2016" name="Nat. Commun.">
        <title>Ectomycorrhizal ecology is imprinted in the genome of the dominant symbiotic fungus Cenococcum geophilum.</title>
        <authorList>
            <consortium name="DOE Joint Genome Institute"/>
            <person name="Peter M."/>
            <person name="Kohler A."/>
            <person name="Ohm R.A."/>
            <person name="Kuo A."/>
            <person name="Krutzmann J."/>
            <person name="Morin E."/>
            <person name="Arend M."/>
            <person name="Barry K.W."/>
            <person name="Binder M."/>
            <person name="Choi C."/>
            <person name="Clum A."/>
            <person name="Copeland A."/>
            <person name="Grisel N."/>
            <person name="Haridas S."/>
            <person name="Kipfer T."/>
            <person name="LaButti K."/>
            <person name="Lindquist E."/>
            <person name="Lipzen A."/>
            <person name="Maire R."/>
            <person name="Meier B."/>
            <person name="Mihaltcheva S."/>
            <person name="Molinier V."/>
            <person name="Murat C."/>
            <person name="Poggeler S."/>
            <person name="Quandt C.A."/>
            <person name="Sperisen C."/>
            <person name="Tritt A."/>
            <person name="Tisserant E."/>
            <person name="Crous P.W."/>
            <person name="Henrissat B."/>
            <person name="Nehls U."/>
            <person name="Egli S."/>
            <person name="Spatafora J.W."/>
            <person name="Grigoriev I.V."/>
            <person name="Martin F.M."/>
        </authorList>
    </citation>
    <scope>NUCLEOTIDE SEQUENCE [LARGE SCALE GENOMIC DNA]</scope>
    <source>
        <strain evidence="1 2">CBS 207.34</strain>
    </source>
</reference>
<evidence type="ECO:0000313" key="2">
    <source>
        <dbReference type="Proteomes" id="UP000250140"/>
    </source>
</evidence>
<dbReference type="PANTHER" id="PTHR38795">
    <property type="entry name" value="DUF6604 DOMAIN-CONTAINING PROTEIN"/>
    <property type="match status" value="1"/>
</dbReference>
<feature type="non-terminal residue" evidence="1">
    <location>
        <position position="91"/>
    </location>
</feature>
<feature type="non-terminal residue" evidence="1">
    <location>
        <position position="1"/>
    </location>
</feature>
<evidence type="ECO:0000313" key="1">
    <source>
        <dbReference type="EMBL" id="OCL02419.1"/>
    </source>
</evidence>
<dbReference type="EMBL" id="KV750961">
    <property type="protein sequence ID" value="OCL02419.1"/>
    <property type="molecule type" value="Genomic_DNA"/>
</dbReference>
<keyword evidence="2" id="KW-1185">Reference proteome</keyword>
<proteinExistence type="predicted"/>
<gene>
    <name evidence="1" type="ORF">AOQ84DRAFT_277587</name>
</gene>
<dbReference type="PANTHER" id="PTHR38795:SF1">
    <property type="entry name" value="DUF6604 DOMAIN-CONTAINING PROTEIN"/>
    <property type="match status" value="1"/>
</dbReference>
<accession>A0A8E2JMQ5</accession>